<dbReference type="InterPro" id="IPR010730">
    <property type="entry name" value="HET"/>
</dbReference>
<dbReference type="Pfam" id="PF26639">
    <property type="entry name" value="Het-6_barrel"/>
    <property type="match status" value="1"/>
</dbReference>
<dbReference type="PANTHER" id="PTHR24148:SF64">
    <property type="entry name" value="HETEROKARYON INCOMPATIBILITY DOMAIN-CONTAINING PROTEIN"/>
    <property type="match status" value="1"/>
</dbReference>
<keyword evidence="4" id="KW-1185">Reference proteome</keyword>
<evidence type="ECO:0000313" key="3">
    <source>
        <dbReference type="EMBL" id="KAK2031669.1"/>
    </source>
</evidence>
<dbReference type="Pfam" id="PF06985">
    <property type="entry name" value="HET"/>
    <property type="match status" value="1"/>
</dbReference>
<evidence type="ECO:0000256" key="1">
    <source>
        <dbReference type="SAM" id="MobiDB-lite"/>
    </source>
</evidence>
<accession>A0AAD9HPQ6</accession>
<dbReference type="Proteomes" id="UP001232148">
    <property type="component" value="Unassembled WGS sequence"/>
</dbReference>
<dbReference type="EMBL" id="MU842838">
    <property type="protein sequence ID" value="KAK2031669.1"/>
    <property type="molecule type" value="Genomic_DNA"/>
</dbReference>
<reference evidence="3" key="1">
    <citation type="submission" date="2021-06" db="EMBL/GenBank/DDBJ databases">
        <title>Comparative genomics, transcriptomics and evolutionary studies reveal genomic signatures of adaptation to plant cell wall in hemibiotrophic fungi.</title>
        <authorList>
            <consortium name="DOE Joint Genome Institute"/>
            <person name="Baroncelli R."/>
            <person name="Diaz J.F."/>
            <person name="Benocci T."/>
            <person name="Peng M."/>
            <person name="Battaglia E."/>
            <person name="Haridas S."/>
            <person name="Andreopoulos W."/>
            <person name="Labutti K."/>
            <person name="Pangilinan J."/>
            <person name="Floch G.L."/>
            <person name="Makela M.R."/>
            <person name="Henrissat B."/>
            <person name="Grigoriev I.V."/>
            <person name="Crouch J.A."/>
            <person name="De Vries R.P."/>
            <person name="Sukno S.A."/>
            <person name="Thon M.R."/>
        </authorList>
    </citation>
    <scope>NUCLEOTIDE SEQUENCE</scope>
    <source>
        <strain evidence="3">MAFF235873</strain>
    </source>
</reference>
<proteinExistence type="predicted"/>
<gene>
    <name evidence="3" type="ORF">LX32DRAFT_680988</name>
</gene>
<feature type="region of interest" description="Disordered" evidence="1">
    <location>
        <begin position="168"/>
        <end position="220"/>
    </location>
</feature>
<evidence type="ECO:0000259" key="2">
    <source>
        <dbReference type="Pfam" id="PF06985"/>
    </source>
</evidence>
<dbReference type="AlphaFoldDB" id="A0AAD9HPQ6"/>
<dbReference type="InterPro" id="IPR052895">
    <property type="entry name" value="HetReg/Transcr_Mod"/>
</dbReference>
<dbReference type="PANTHER" id="PTHR24148">
    <property type="entry name" value="ANKYRIN REPEAT DOMAIN-CONTAINING PROTEIN 39 HOMOLOG-RELATED"/>
    <property type="match status" value="1"/>
</dbReference>
<feature type="domain" description="Heterokaryon incompatibility" evidence="2">
    <location>
        <begin position="42"/>
        <end position="182"/>
    </location>
</feature>
<sequence>MHYIYQQLPQGHIRLLTLHPGDASAELSCTLQSTPLESAPEYEAVSYAWGSEGFTDSLAVSSSPERTTDEGVVSITPNVTCLLRSLRRAAEPRVLWIDAICINQTDTPERSVQVQQMRNIYTRALRTVIWLGPAAEDGGSDLALAFLKKMAIYKKNLERGHWINGERVASDTTSETGSARPWVGSAPSEASSDDKEDEDDAGENDADSSDDQSARGASIVGDDAEPLAGFSRASSLFDRDADAEAGRAERSGLCMSKFTILRDFIRGRVDEMRWKASGNYQYYITLGYWNPLTRRRRKQRWESGMAAWQDNFNVSHVAFGIPVLYENDMYPFFHERYHSRWAAVDELLDRPWWSRTWVVQEVWSASSRAVLQCGQRTIKWKTFQKAMSYEEAWDDMGGLMKERDDPRFASWGRLKRRYGLANHLCKMRLIDGRLSDLLWNTWDRDAQDPRDKVFAVLGLVSRGEGHRLLRPDYGKSTRRVFCEAARDIVRAEESLDILLAAGGGPRAPCDGGSLPSWVPDWRREANAARPVLFVNRARLLTLYMTGSMTQVVVNGHGYSACGGEKAAAWFGGDLATLHVHAVLVDEVGPVGAPQGPGPVEAGAVVDAACSVAGAALAGKPSAFRSSSLWWSPWRKGEEQKEDTLTDVVERALCAGGPGEKTKREVIENVAPLRRFFVTKHERRACVGPASARPGDKVFVIAGCNFPIVLREGAPGPNGETGMFELVGEAYVDGIMTGEAIAKMKAPAWWERLAWWLPLKEVRWSEVAIY</sequence>
<organism evidence="3 4">
    <name type="scientific">Colletotrichum zoysiae</name>
    <dbReference type="NCBI Taxonomy" id="1216348"/>
    <lineage>
        <taxon>Eukaryota</taxon>
        <taxon>Fungi</taxon>
        <taxon>Dikarya</taxon>
        <taxon>Ascomycota</taxon>
        <taxon>Pezizomycotina</taxon>
        <taxon>Sordariomycetes</taxon>
        <taxon>Hypocreomycetidae</taxon>
        <taxon>Glomerellales</taxon>
        <taxon>Glomerellaceae</taxon>
        <taxon>Colletotrichum</taxon>
        <taxon>Colletotrichum graminicola species complex</taxon>
    </lineage>
</organism>
<name>A0AAD9HPQ6_9PEZI</name>
<protein>
    <recommendedName>
        <fullName evidence="2">Heterokaryon incompatibility domain-containing protein</fullName>
    </recommendedName>
</protein>
<comment type="caution">
    <text evidence="3">The sequence shown here is derived from an EMBL/GenBank/DDBJ whole genome shotgun (WGS) entry which is preliminary data.</text>
</comment>
<evidence type="ECO:0000313" key="4">
    <source>
        <dbReference type="Proteomes" id="UP001232148"/>
    </source>
</evidence>
<feature type="compositionally biased region" description="Acidic residues" evidence="1">
    <location>
        <begin position="194"/>
        <end position="210"/>
    </location>
</feature>